<evidence type="ECO:0000256" key="1">
    <source>
        <dbReference type="ARBA" id="ARBA00004141"/>
    </source>
</evidence>
<dbReference type="RefSeq" id="WP_106148013.1">
    <property type="nucleotide sequence ID" value="NZ_PVYX01000003.1"/>
</dbReference>
<keyword evidence="7" id="KW-1185">Reference proteome</keyword>
<dbReference type="InterPro" id="IPR032808">
    <property type="entry name" value="DoxX"/>
</dbReference>
<proteinExistence type="predicted"/>
<comment type="caution">
    <text evidence="6">The sequence shown here is derived from an EMBL/GenBank/DDBJ whole genome shotgun (WGS) entry which is preliminary data.</text>
</comment>
<dbReference type="GO" id="GO:0016020">
    <property type="term" value="C:membrane"/>
    <property type="evidence" value="ECO:0007669"/>
    <property type="project" value="UniProtKB-SubCell"/>
</dbReference>
<keyword evidence="3 5" id="KW-1133">Transmembrane helix</keyword>
<evidence type="ECO:0000256" key="4">
    <source>
        <dbReference type="ARBA" id="ARBA00023136"/>
    </source>
</evidence>
<feature type="transmembrane region" description="Helical" evidence="5">
    <location>
        <begin position="62"/>
        <end position="83"/>
    </location>
</feature>
<feature type="transmembrane region" description="Helical" evidence="5">
    <location>
        <begin position="90"/>
        <end position="108"/>
    </location>
</feature>
<evidence type="ECO:0000256" key="2">
    <source>
        <dbReference type="ARBA" id="ARBA00022692"/>
    </source>
</evidence>
<gene>
    <name evidence="6" type="ORF">CLV81_4104</name>
</gene>
<evidence type="ECO:0000313" key="6">
    <source>
        <dbReference type="EMBL" id="PRX53197.1"/>
    </source>
</evidence>
<evidence type="ECO:0000313" key="7">
    <source>
        <dbReference type="Proteomes" id="UP000237640"/>
    </source>
</evidence>
<keyword evidence="2 5" id="KW-0812">Transmembrane</keyword>
<reference evidence="6 7" key="1">
    <citation type="submission" date="2018-03" db="EMBL/GenBank/DDBJ databases">
        <title>Genomic Encyclopedia of Archaeal and Bacterial Type Strains, Phase II (KMG-II): from individual species to whole genera.</title>
        <authorList>
            <person name="Goeker M."/>
        </authorList>
    </citation>
    <scope>NUCLEOTIDE SEQUENCE [LARGE SCALE GENOMIC DNA]</scope>
    <source>
        <strain evidence="6 7">DSM 25027</strain>
    </source>
</reference>
<dbReference type="Proteomes" id="UP000237640">
    <property type="component" value="Unassembled WGS sequence"/>
</dbReference>
<feature type="transmembrane region" description="Helical" evidence="5">
    <location>
        <begin position="128"/>
        <end position="151"/>
    </location>
</feature>
<dbReference type="AlphaFoldDB" id="A0A2T0M6U4"/>
<dbReference type="OrthoDB" id="1429638at2"/>
<comment type="subcellular location">
    <subcellularLocation>
        <location evidence="1">Membrane</location>
        <topology evidence="1">Multi-pass membrane protein</topology>
    </subcellularLocation>
</comment>
<sequence>MKTINENGVKISITLLRIFVGWHFLYEGVIKLYNPEWTSSGYLASSQGPLKPLFALLTQPGIIDWVDMLNIIALLLVGITFTLGVFERKGAIVGMGLLALYYLAHPSFPWLPQVNVEGSYWFVNKNLIELIACLLIYNFPTGHFFGLNYFIKRKPSKVKSYEMD</sequence>
<protein>
    <submittedName>
        <fullName evidence="6">Thiosulfate dehydrogenase [quinone] large subunit</fullName>
    </submittedName>
</protein>
<keyword evidence="4 5" id="KW-0472">Membrane</keyword>
<evidence type="ECO:0000256" key="3">
    <source>
        <dbReference type="ARBA" id="ARBA00022989"/>
    </source>
</evidence>
<dbReference type="Pfam" id="PF07681">
    <property type="entry name" value="DoxX"/>
    <property type="match status" value="1"/>
</dbReference>
<name>A0A2T0M6U4_9FLAO</name>
<dbReference type="EMBL" id="PVYX01000003">
    <property type="protein sequence ID" value="PRX53197.1"/>
    <property type="molecule type" value="Genomic_DNA"/>
</dbReference>
<feature type="transmembrane region" description="Helical" evidence="5">
    <location>
        <begin position="7"/>
        <end position="25"/>
    </location>
</feature>
<accession>A0A2T0M6U4</accession>
<organism evidence="6 7">
    <name type="scientific">Flagellimonas meridianipacifica</name>
    <dbReference type="NCBI Taxonomy" id="1080225"/>
    <lineage>
        <taxon>Bacteria</taxon>
        <taxon>Pseudomonadati</taxon>
        <taxon>Bacteroidota</taxon>
        <taxon>Flavobacteriia</taxon>
        <taxon>Flavobacteriales</taxon>
        <taxon>Flavobacteriaceae</taxon>
        <taxon>Flagellimonas</taxon>
    </lineage>
</organism>
<evidence type="ECO:0000256" key="5">
    <source>
        <dbReference type="SAM" id="Phobius"/>
    </source>
</evidence>